<evidence type="ECO:0000313" key="2">
    <source>
        <dbReference type="Proteomes" id="UP000572072"/>
    </source>
</evidence>
<accession>A0A7Y4E0G0</accession>
<dbReference type="EMBL" id="VTYN01000002">
    <property type="protein sequence ID" value="NOH46839.1"/>
    <property type="molecule type" value="Genomic_DNA"/>
</dbReference>
<name>A0A7Y4E0G0_9VIBR</name>
<dbReference type="Proteomes" id="UP000572072">
    <property type="component" value="Unassembled WGS sequence"/>
</dbReference>
<sequence length="202" mass="23778">MMDTLMVILTVLLLIGLRQGAQSIDQANHSRDADLLNWAMGEMDELKESIKIVTDAHKREPYCTNVQDLSEDYVSNWNDEELKAANKVSIGLQRIGYYASQNLVSKKHYLNLWGPSYLSCWYSLESWVKHKRLKLEEPLDIEDGAYSRRYFEYFAEYCEMELPDLLYDNTRKQFKLPPLPRVKGVRRYLKRLALRFKSQNLT</sequence>
<organism evidence="1 2">
    <name type="scientific">Vibrio rotiferianus</name>
    <dbReference type="NCBI Taxonomy" id="190895"/>
    <lineage>
        <taxon>Bacteria</taxon>
        <taxon>Pseudomonadati</taxon>
        <taxon>Pseudomonadota</taxon>
        <taxon>Gammaproteobacteria</taxon>
        <taxon>Vibrionales</taxon>
        <taxon>Vibrionaceae</taxon>
        <taxon>Vibrio</taxon>
    </lineage>
</organism>
<proteinExistence type="predicted"/>
<protein>
    <submittedName>
        <fullName evidence="1">Uncharacterized protein</fullName>
    </submittedName>
</protein>
<evidence type="ECO:0000313" key="1">
    <source>
        <dbReference type="EMBL" id="NOH46839.1"/>
    </source>
</evidence>
<comment type="caution">
    <text evidence="1">The sequence shown here is derived from an EMBL/GenBank/DDBJ whole genome shotgun (WGS) entry which is preliminary data.</text>
</comment>
<gene>
    <name evidence="1" type="ORF">F0262_02065</name>
</gene>
<dbReference type="AlphaFoldDB" id="A0A7Y4E0G0"/>
<reference evidence="1 2" key="1">
    <citation type="submission" date="2019-08" db="EMBL/GenBank/DDBJ databases">
        <title>Draft genome sequencing and comparative genomics of hatchery-associated Vibrios.</title>
        <authorList>
            <person name="Kehlet-Delgado H."/>
            <person name="Mueller R.S."/>
        </authorList>
    </citation>
    <scope>NUCLEOTIDE SEQUENCE [LARGE SCALE GENOMIC DNA]</scope>
    <source>
        <strain evidence="1 2">00-78-3</strain>
    </source>
</reference>